<dbReference type="InterPro" id="IPR037185">
    <property type="entry name" value="EmrE-like"/>
</dbReference>
<evidence type="ECO:0000256" key="8">
    <source>
        <dbReference type="SAM" id="Phobius"/>
    </source>
</evidence>
<feature type="transmembrane region" description="Helical" evidence="8">
    <location>
        <begin position="106"/>
        <end position="127"/>
    </location>
</feature>
<dbReference type="FunFam" id="1.10.3730.20:FF:000001">
    <property type="entry name" value="Quaternary ammonium compound resistance transporter SugE"/>
    <property type="match status" value="1"/>
</dbReference>
<evidence type="ECO:0000256" key="4">
    <source>
        <dbReference type="ARBA" id="ARBA00022692"/>
    </source>
</evidence>
<proteinExistence type="inferred from homology"/>
<keyword evidence="5 8" id="KW-1133">Transmembrane helix</keyword>
<evidence type="ECO:0000313" key="10">
    <source>
        <dbReference type="Proteomes" id="UP000600026"/>
    </source>
</evidence>
<evidence type="ECO:0000256" key="6">
    <source>
        <dbReference type="ARBA" id="ARBA00023136"/>
    </source>
</evidence>
<keyword evidence="4 7" id="KW-0812">Transmembrane</keyword>
<keyword evidence="10" id="KW-1185">Reference proteome</keyword>
<feature type="transmembrane region" description="Helical" evidence="8">
    <location>
        <begin position="43"/>
        <end position="67"/>
    </location>
</feature>
<dbReference type="EMBL" id="BNEE01000006">
    <property type="protein sequence ID" value="GHI89470.1"/>
    <property type="molecule type" value="Genomic_DNA"/>
</dbReference>
<dbReference type="GO" id="GO:0005886">
    <property type="term" value="C:plasma membrane"/>
    <property type="evidence" value="ECO:0007669"/>
    <property type="project" value="UniProtKB-SubCell"/>
</dbReference>
<accession>A0A919H338</accession>
<keyword evidence="3" id="KW-1003">Cell membrane</keyword>
<dbReference type="GO" id="GO:0022857">
    <property type="term" value="F:transmembrane transporter activity"/>
    <property type="evidence" value="ECO:0007669"/>
    <property type="project" value="InterPro"/>
</dbReference>
<evidence type="ECO:0000256" key="7">
    <source>
        <dbReference type="RuleBase" id="RU003942"/>
    </source>
</evidence>
<evidence type="ECO:0000256" key="1">
    <source>
        <dbReference type="ARBA" id="ARBA00004651"/>
    </source>
</evidence>
<dbReference type="AlphaFoldDB" id="A0A919H338"/>
<keyword evidence="2" id="KW-0813">Transport</keyword>
<feature type="transmembrane region" description="Helical" evidence="8">
    <location>
        <begin position="133"/>
        <end position="152"/>
    </location>
</feature>
<dbReference type="Pfam" id="PF00893">
    <property type="entry name" value="Multi_Drug_Res"/>
    <property type="match status" value="1"/>
</dbReference>
<name>A0A919H338_9ACTN</name>
<comment type="subcellular location">
    <subcellularLocation>
        <location evidence="1 7">Cell membrane</location>
        <topology evidence="1 7">Multi-pass membrane protein</topology>
    </subcellularLocation>
</comment>
<comment type="caution">
    <text evidence="9">The sequence shown here is derived from an EMBL/GenBank/DDBJ whole genome shotgun (WGS) entry which is preliminary data.</text>
</comment>
<reference evidence="9" key="1">
    <citation type="submission" date="2020-09" db="EMBL/GenBank/DDBJ databases">
        <title>Whole genome shotgun sequence of Streptomyces xanthophaeus NBRC 12829.</title>
        <authorList>
            <person name="Komaki H."/>
            <person name="Tamura T."/>
        </authorList>
    </citation>
    <scope>NUCLEOTIDE SEQUENCE</scope>
    <source>
        <strain evidence="9">NBRC 12829</strain>
    </source>
</reference>
<dbReference type="PANTHER" id="PTHR30561">
    <property type="entry name" value="SMR FAMILY PROTON-DEPENDENT DRUG EFFLUX TRANSPORTER SUGE"/>
    <property type="match status" value="1"/>
</dbReference>
<evidence type="ECO:0000256" key="2">
    <source>
        <dbReference type="ARBA" id="ARBA00022448"/>
    </source>
</evidence>
<dbReference type="PANTHER" id="PTHR30561:SF0">
    <property type="entry name" value="GUANIDINIUM EXPORTER"/>
    <property type="match status" value="1"/>
</dbReference>
<evidence type="ECO:0000256" key="3">
    <source>
        <dbReference type="ARBA" id="ARBA00022475"/>
    </source>
</evidence>
<keyword evidence="6 8" id="KW-0472">Membrane</keyword>
<evidence type="ECO:0008006" key="11">
    <source>
        <dbReference type="Google" id="ProtNLM"/>
    </source>
</evidence>
<feature type="transmembrane region" description="Helical" evidence="8">
    <location>
        <begin position="79"/>
        <end position="99"/>
    </location>
</feature>
<evidence type="ECO:0000256" key="5">
    <source>
        <dbReference type="ARBA" id="ARBA00022989"/>
    </source>
</evidence>
<comment type="similarity">
    <text evidence="7">Belongs to the drug/metabolite transporter (DMT) superfamily. Small multidrug resistance (SMR) (TC 2.A.7.1) family.</text>
</comment>
<gene>
    <name evidence="9" type="ORF">Sxan_68340</name>
</gene>
<evidence type="ECO:0000313" key="9">
    <source>
        <dbReference type="EMBL" id="GHI89470.1"/>
    </source>
</evidence>
<dbReference type="SUPFAM" id="SSF103481">
    <property type="entry name" value="Multidrug resistance efflux transporter EmrE"/>
    <property type="match status" value="1"/>
</dbReference>
<dbReference type="Proteomes" id="UP000600026">
    <property type="component" value="Unassembled WGS sequence"/>
</dbReference>
<dbReference type="Gene3D" id="1.10.3730.20">
    <property type="match status" value="1"/>
</dbReference>
<dbReference type="InterPro" id="IPR045324">
    <property type="entry name" value="Small_multidrug_res"/>
</dbReference>
<sequence length="155" mass="16469">MRVEGLVAEVTGPFPCLLLRWWGTPDETRRTGLMTRRRNRSALVPEVPVMAWVLLLVAGLLEVGWSIGMKFTEGFTRLWPSVFTGAGIVASMVLLSYAAKTLPIGTAYGVWVGIGAAGAAVLGMAVLGEPVTAARIFFICLLLVAVVGLKATSGH</sequence>
<protein>
    <recommendedName>
        <fullName evidence="11">Molecular chaperone</fullName>
    </recommendedName>
</protein>
<organism evidence="9 10">
    <name type="scientific">Streptomyces xanthophaeus</name>
    <dbReference type="NCBI Taxonomy" id="67385"/>
    <lineage>
        <taxon>Bacteria</taxon>
        <taxon>Bacillati</taxon>
        <taxon>Actinomycetota</taxon>
        <taxon>Actinomycetes</taxon>
        <taxon>Kitasatosporales</taxon>
        <taxon>Streptomycetaceae</taxon>
        <taxon>Streptomyces</taxon>
    </lineage>
</organism>
<dbReference type="InterPro" id="IPR000390">
    <property type="entry name" value="Small_drug/metabolite_transptr"/>
</dbReference>